<dbReference type="InterPro" id="IPR036866">
    <property type="entry name" value="RibonucZ/Hydroxyglut_hydro"/>
</dbReference>
<dbReference type="RefSeq" id="WP_343773992.1">
    <property type="nucleotide sequence ID" value="NZ_BAAADV010000004.1"/>
</dbReference>
<evidence type="ECO:0000313" key="1">
    <source>
        <dbReference type="EMBL" id="GAA0673883.1"/>
    </source>
</evidence>
<dbReference type="AlphaFoldDB" id="A0AAV3T9Q2"/>
<dbReference type="EMBL" id="BAAADV010000004">
    <property type="protein sequence ID" value="GAA0673883.1"/>
    <property type="molecule type" value="Genomic_DNA"/>
</dbReference>
<keyword evidence="2" id="KW-1185">Reference proteome</keyword>
<protein>
    <recommendedName>
        <fullName evidence="3">MBL fold metallo-hydrolase</fullName>
    </recommendedName>
</protein>
<comment type="caution">
    <text evidence="1">The sequence shown here is derived from an EMBL/GenBank/DDBJ whole genome shotgun (WGS) entry which is preliminary data.</text>
</comment>
<evidence type="ECO:0000313" key="2">
    <source>
        <dbReference type="Proteomes" id="UP001500420"/>
    </source>
</evidence>
<dbReference type="Gene3D" id="3.60.15.10">
    <property type="entry name" value="Ribonuclease Z/Hydroxyacylglutathione hydrolase-like"/>
    <property type="match status" value="1"/>
</dbReference>
<organism evidence="1 2">
    <name type="scientific">Natronoarchaeum mannanilyticum</name>
    <dbReference type="NCBI Taxonomy" id="926360"/>
    <lineage>
        <taxon>Archaea</taxon>
        <taxon>Methanobacteriati</taxon>
        <taxon>Methanobacteriota</taxon>
        <taxon>Stenosarchaea group</taxon>
        <taxon>Halobacteria</taxon>
        <taxon>Halobacteriales</taxon>
        <taxon>Natronoarchaeaceae</taxon>
    </lineage>
</organism>
<name>A0AAV3T9Q2_9EURY</name>
<dbReference type="Proteomes" id="UP001500420">
    <property type="component" value="Unassembled WGS sequence"/>
</dbReference>
<evidence type="ECO:0008006" key="3">
    <source>
        <dbReference type="Google" id="ProtNLM"/>
    </source>
</evidence>
<gene>
    <name evidence="1" type="ORF">GCM10009020_21270</name>
</gene>
<sequence>MPMKASGAAADSETFRWEGGLTWIAHPDEAMQRASHALVAGEGPDGTDADETGEPSVWLIDPVDTPDLDETVADLGEVAGVVILLDRHKRDAAAIARRHDVPVYVHATMDDVAETLDADIERFDAELADTGYRTIRVLNRGFWTEIALITPADGTLVVPEAVGTSDYFLANDERLGVHPALRLLPPRGSLGGLAPDRIAVGHGAPVVDDAPDALADALAGARRRTPQLYVNTLADFIRS</sequence>
<reference evidence="1 2" key="1">
    <citation type="journal article" date="2019" name="Int. J. Syst. Evol. Microbiol.">
        <title>The Global Catalogue of Microorganisms (GCM) 10K type strain sequencing project: providing services to taxonomists for standard genome sequencing and annotation.</title>
        <authorList>
            <consortium name="The Broad Institute Genomics Platform"/>
            <consortium name="The Broad Institute Genome Sequencing Center for Infectious Disease"/>
            <person name="Wu L."/>
            <person name="Ma J."/>
        </authorList>
    </citation>
    <scope>NUCLEOTIDE SEQUENCE [LARGE SCALE GENOMIC DNA]</scope>
    <source>
        <strain evidence="1 2">JCM 16328</strain>
    </source>
</reference>
<accession>A0AAV3T9Q2</accession>
<proteinExistence type="predicted"/>